<evidence type="ECO:0000313" key="2">
    <source>
        <dbReference type="EMBL" id="GGI22381.1"/>
    </source>
</evidence>
<reference evidence="3" key="1">
    <citation type="journal article" date="2019" name="Int. J. Syst. Evol. Microbiol.">
        <title>The Global Catalogue of Microorganisms (GCM) 10K type strain sequencing project: providing services to taxonomists for standard genome sequencing and annotation.</title>
        <authorList>
            <consortium name="The Broad Institute Genomics Platform"/>
            <consortium name="The Broad Institute Genome Sequencing Center for Infectious Disease"/>
            <person name="Wu L."/>
            <person name="Ma J."/>
        </authorList>
    </citation>
    <scope>NUCLEOTIDE SEQUENCE [LARGE SCALE GENOMIC DNA]</scope>
    <source>
        <strain evidence="3">CCM 8939</strain>
    </source>
</reference>
<proteinExistence type="predicted"/>
<keyword evidence="1" id="KW-0472">Membrane</keyword>
<gene>
    <name evidence="2" type="ORF">GCM10008119_02360</name>
</gene>
<feature type="transmembrane region" description="Helical" evidence="1">
    <location>
        <begin position="15"/>
        <end position="36"/>
    </location>
</feature>
<sequence length="74" mass="8283">MDFGSFDVNTFSVKLFNIGISLMIVAVITLPTVAVINPVNRDFVLYGFYSFGLLELIGLIFVLFHIITLKKKTP</sequence>
<evidence type="ECO:0000313" key="3">
    <source>
        <dbReference type="Proteomes" id="UP000645390"/>
    </source>
</evidence>
<keyword evidence="1" id="KW-1133">Transmembrane helix</keyword>
<keyword evidence="1" id="KW-0812">Transmembrane</keyword>
<comment type="caution">
    <text evidence="2">The sequence shown here is derived from an EMBL/GenBank/DDBJ whole genome shotgun (WGS) entry which is preliminary data.</text>
</comment>
<accession>A0ABQ2BBV4</accession>
<evidence type="ECO:0000256" key="1">
    <source>
        <dbReference type="SAM" id="Phobius"/>
    </source>
</evidence>
<feature type="transmembrane region" description="Helical" evidence="1">
    <location>
        <begin position="43"/>
        <end position="67"/>
    </location>
</feature>
<name>A0ABQ2BBV4_9SPHI</name>
<organism evidence="2 3">
    <name type="scientific">Pedobacter mendelii</name>
    <dbReference type="NCBI Taxonomy" id="1908240"/>
    <lineage>
        <taxon>Bacteria</taxon>
        <taxon>Pseudomonadati</taxon>
        <taxon>Bacteroidota</taxon>
        <taxon>Sphingobacteriia</taxon>
        <taxon>Sphingobacteriales</taxon>
        <taxon>Sphingobacteriaceae</taxon>
        <taxon>Pedobacter</taxon>
    </lineage>
</organism>
<dbReference type="EMBL" id="BMDJ01000001">
    <property type="protein sequence ID" value="GGI22381.1"/>
    <property type="molecule type" value="Genomic_DNA"/>
</dbReference>
<protein>
    <submittedName>
        <fullName evidence="2">Uncharacterized protein</fullName>
    </submittedName>
</protein>
<keyword evidence="3" id="KW-1185">Reference proteome</keyword>
<dbReference type="Proteomes" id="UP000645390">
    <property type="component" value="Unassembled WGS sequence"/>
</dbReference>